<evidence type="ECO:0000256" key="1">
    <source>
        <dbReference type="SAM" id="Phobius"/>
    </source>
</evidence>
<feature type="transmembrane region" description="Helical" evidence="1">
    <location>
        <begin position="184"/>
        <end position="206"/>
    </location>
</feature>
<dbReference type="InterPro" id="IPR025398">
    <property type="entry name" value="DUF4371"/>
</dbReference>
<gene>
    <name evidence="3" type="ORF">KK1_004978</name>
</gene>
<sequence length="227" mass="25208">MSSSNKGNYLELLDFLVDHNEVIHKVVKNARGNLKLIAPTIQKYTITCVAIIECFLGLVHVFNTNALSLKIALDSLFSKYGLSLSSLHGQGYDGASNMQGEFNGLKSLILKENCSVFYIHFFSHQLQLALVTLAKKHVGVALFFNLVTNISNVVGASCKFDSVFSKLEGIGDLLMNLVEIRKHVVYPLVYLLLELALMLLVATLSVERALSAMNIIKNRMRNRMGDE</sequence>
<protein>
    <submittedName>
        <fullName evidence="3">Zinc finger MYM-type protein 1</fullName>
    </submittedName>
</protein>
<dbReference type="Proteomes" id="UP000075243">
    <property type="component" value="Chromosome 2"/>
</dbReference>
<feature type="domain" description="DUF4371" evidence="2">
    <location>
        <begin position="51"/>
        <end position="104"/>
    </location>
</feature>
<reference evidence="3 4" key="1">
    <citation type="journal article" date="2012" name="Nat. Biotechnol.">
        <title>Draft genome sequence of pigeonpea (Cajanus cajan), an orphan legume crop of resource-poor farmers.</title>
        <authorList>
            <person name="Varshney R.K."/>
            <person name="Chen W."/>
            <person name="Li Y."/>
            <person name="Bharti A.K."/>
            <person name="Saxena R.K."/>
            <person name="Schlueter J.A."/>
            <person name="Donoghue M.T."/>
            <person name="Azam S."/>
            <person name="Fan G."/>
            <person name="Whaley A.M."/>
            <person name="Farmer A.D."/>
            <person name="Sheridan J."/>
            <person name="Iwata A."/>
            <person name="Tuteja R."/>
            <person name="Penmetsa R.V."/>
            <person name="Wu W."/>
            <person name="Upadhyaya H.D."/>
            <person name="Yang S.P."/>
            <person name="Shah T."/>
            <person name="Saxena K.B."/>
            <person name="Michael T."/>
            <person name="McCombie W.R."/>
            <person name="Yang B."/>
            <person name="Zhang G."/>
            <person name="Yang H."/>
            <person name="Wang J."/>
            <person name="Spillane C."/>
            <person name="Cook D.R."/>
            <person name="May G.D."/>
            <person name="Xu X."/>
            <person name="Jackson S.A."/>
        </authorList>
    </citation>
    <scope>NUCLEOTIDE SEQUENCE [LARGE SCALE GENOMIC DNA]</scope>
    <source>
        <strain evidence="4">cv. Asha</strain>
    </source>
</reference>
<dbReference type="OMA" id="MNLVEIR"/>
<dbReference type="InterPro" id="IPR055298">
    <property type="entry name" value="AtLOH3-like"/>
</dbReference>
<evidence type="ECO:0000313" key="4">
    <source>
        <dbReference type="Proteomes" id="UP000075243"/>
    </source>
</evidence>
<keyword evidence="1" id="KW-0812">Transmembrane</keyword>
<dbReference type="Gramene" id="C.cajan_04858.t">
    <property type="protein sequence ID" value="C.cajan_04858.t"/>
    <property type="gene ID" value="C.cajan_04858"/>
</dbReference>
<evidence type="ECO:0000259" key="2">
    <source>
        <dbReference type="Pfam" id="PF14291"/>
    </source>
</evidence>
<keyword evidence="4" id="KW-1185">Reference proteome</keyword>
<accession>A0A151TZC0</accession>
<dbReference type="PANTHER" id="PTHR11697:SF230">
    <property type="entry name" value="ZINC FINGER, MYM DOMAIN CONTAINING 1"/>
    <property type="match status" value="1"/>
</dbReference>
<keyword evidence="1" id="KW-1133">Transmembrane helix</keyword>
<dbReference type="Pfam" id="PF14291">
    <property type="entry name" value="DUF4371"/>
    <property type="match status" value="1"/>
</dbReference>
<organism evidence="3 4">
    <name type="scientific">Cajanus cajan</name>
    <name type="common">Pigeon pea</name>
    <name type="synonym">Cajanus indicus</name>
    <dbReference type="NCBI Taxonomy" id="3821"/>
    <lineage>
        <taxon>Eukaryota</taxon>
        <taxon>Viridiplantae</taxon>
        <taxon>Streptophyta</taxon>
        <taxon>Embryophyta</taxon>
        <taxon>Tracheophyta</taxon>
        <taxon>Spermatophyta</taxon>
        <taxon>Magnoliopsida</taxon>
        <taxon>eudicotyledons</taxon>
        <taxon>Gunneridae</taxon>
        <taxon>Pentapetalae</taxon>
        <taxon>rosids</taxon>
        <taxon>fabids</taxon>
        <taxon>Fabales</taxon>
        <taxon>Fabaceae</taxon>
        <taxon>Papilionoideae</taxon>
        <taxon>50 kb inversion clade</taxon>
        <taxon>NPAAA clade</taxon>
        <taxon>indigoferoid/millettioid clade</taxon>
        <taxon>Phaseoleae</taxon>
        <taxon>Cajanus</taxon>
    </lineage>
</organism>
<keyword evidence="1" id="KW-0472">Membrane</keyword>
<name>A0A151TZC0_CAJCA</name>
<evidence type="ECO:0000313" key="3">
    <source>
        <dbReference type="EMBL" id="KYP72390.1"/>
    </source>
</evidence>
<dbReference type="EMBL" id="CM003604">
    <property type="protein sequence ID" value="KYP72390.1"/>
    <property type="molecule type" value="Genomic_DNA"/>
</dbReference>
<dbReference type="AlphaFoldDB" id="A0A151TZC0"/>
<dbReference type="PANTHER" id="PTHR11697">
    <property type="entry name" value="GENERAL TRANSCRIPTION FACTOR 2-RELATED ZINC FINGER PROTEIN"/>
    <property type="match status" value="1"/>
</dbReference>
<proteinExistence type="predicted"/>
<dbReference type="STRING" id="3821.A0A151TZC0"/>